<evidence type="ECO:0000256" key="4">
    <source>
        <dbReference type="SAM" id="MobiDB-lite"/>
    </source>
</evidence>
<evidence type="ECO:0000256" key="2">
    <source>
        <dbReference type="ARBA" id="ARBA00022763"/>
    </source>
</evidence>
<dbReference type="Proteomes" id="UP000249829">
    <property type="component" value="Unassembled WGS sequence"/>
</dbReference>
<evidence type="ECO:0000256" key="1">
    <source>
        <dbReference type="ARBA" id="ARBA00006638"/>
    </source>
</evidence>
<evidence type="ECO:0000313" key="5">
    <source>
        <dbReference type="EMBL" id="PYI20378.1"/>
    </source>
</evidence>
<reference evidence="5 6" key="1">
    <citation type="submission" date="2018-02" db="EMBL/GenBank/DDBJ databases">
        <title>The genomes of Aspergillus section Nigri reveals drivers in fungal speciation.</title>
        <authorList>
            <consortium name="DOE Joint Genome Institute"/>
            <person name="Vesth T.C."/>
            <person name="Nybo J."/>
            <person name="Theobald S."/>
            <person name="Brandl J."/>
            <person name="Frisvad J.C."/>
            <person name="Nielsen K.F."/>
            <person name="Lyhne E.K."/>
            <person name="Kogle M.E."/>
            <person name="Kuo A."/>
            <person name="Riley R."/>
            <person name="Clum A."/>
            <person name="Nolan M."/>
            <person name="Lipzen A."/>
            <person name="Salamov A."/>
            <person name="Henrissat B."/>
            <person name="Wiebenga A."/>
            <person name="De vries R.P."/>
            <person name="Grigoriev I.V."/>
            <person name="Mortensen U.H."/>
            <person name="Andersen M.R."/>
            <person name="Baker S.E."/>
        </authorList>
    </citation>
    <scope>NUCLEOTIDE SEQUENCE [LARGE SCALE GENOMIC DNA]</scope>
    <source>
        <strain evidence="5 6">CBS 115571</strain>
    </source>
</reference>
<dbReference type="Gene3D" id="3.30.390.80">
    <property type="entry name" value="DNA repair protein Rad52/59/22"/>
    <property type="match status" value="1"/>
</dbReference>
<evidence type="ECO:0000313" key="6">
    <source>
        <dbReference type="Proteomes" id="UP000249829"/>
    </source>
</evidence>
<comment type="similarity">
    <text evidence="1">Belongs to the RAD52 family.</text>
</comment>
<organism evidence="5 6">
    <name type="scientific">Aspergillus violaceofuscus (strain CBS 115571)</name>
    <dbReference type="NCBI Taxonomy" id="1450538"/>
    <lineage>
        <taxon>Eukaryota</taxon>
        <taxon>Fungi</taxon>
        <taxon>Dikarya</taxon>
        <taxon>Ascomycota</taxon>
        <taxon>Pezizomycotina</taxon>
        <taxon>Eurotiomycetes</taxon>
        <taxon>Eurotiomycetidae</taxon>
        <taxon>Eurotiales</taxon>
        <taxon>Aspergillaceae</taxon>
        <taxon>Aspergillus</taxon>
    </lineage>
</organism>
<evidence type="ECO:0000256" key="3">
    <source>
        <dbReference type="ARBA" id="ARBA00023204"/>
    </source>
</evidence>
<gene>
    <name evidence="5" type="ORF">BO99DRAFT_472990</name>
</gene>
<dbReference type="GO" id="GO:0006302">
    <property type="term" value="P:double-strand break repair"/>
    <property type="evidence" value="ECO:0007669"/>
    <property type="project" value="UniProtKB-ARBA"/>
</dbReference>
<name>A0A2V5H7V8_ASPV1</name>
<keyword evidence="3" id="KW-0234">DNA repair</keyword>
<dbReference type="EMBL" id="KZ825126">
    <property type="protein sequence ID" value="PYI20378.1"/>
    <property type="molecule type" value="Genomic_DNA"/>
</dbReference>
<keyword evidence="2" id="KW-0227">DNA damage</keyword>
<protein>
    <submittedName>
        <fullName evidence="5">Uncharacterized protein</fullName>
    </submittedName>
</protein>
<sequence>MEAEQKLQDVIRIINDVFGFDEFRAVLRDVPSRWLVNEMRDGMYEVMAVAGVRITAYVHGRAVSWVATGYGMMSGTGDRETALDKTMKEAMTDALKGAFRKYREGLLNRLYDRLSRMNVQRLFHLEAWRLVQPPTGTVGVGGSTLPRSLTPPVTSPLDRSGSEDGPERDDEVGRYAHQSSVYREDFEAEWEREFRGSARVGPWSFR</sequence>
<dbReference type="GO" id="GO:0006310">
    <property type="term" value="P:DNA recombination"/>
    <property type="evidence" value="ECO:0007669"/>
    <property type="project" value="UniProtKB-ARBA"/>
</dbReference>
<dbReference type="AlphaFoldDB" id="A0A2V5H7V8"/>
<dbReference type="SUPFAM" id="SSF54768">
    <property type="entry name" value="dsRNA-binding domain-like"/>
    <property type="match status" value="1"/>
</dbReference>
<dbReference type="Pfam" id="PF04098">
    <property type="entry name" value="Rad52_Rad22"/>
    <property type="match status" value="1"/>
</dbReference>
<dbReference type="InterPro" id="IPR042525">
    <property type="entry name" value="Rad52_Rad59_Rad22_sf"/>
</dbReference>
<dbReference type="STRING" id="1450538.A0A2V5H7V8"/>
<dbReference type="InterPro" id="IPR041247">
    <property type="entry name" value="Rad52_fam"/>
</dbReference>
<feature type="region of interest" description="Disordered" evidence="4">
    <location>
        <begin position="136"/>
        <end position="177"/>
    </location>
</feature>
<proteinExistence type="inferred from homology"/>
<keyword evidence="6" id="KW-1185">Reference proteome</keyword>
<accession>A0A2V5H7V8</accession>